<evidence type="ECO:0000256" key="6">
    <source>
        <dbReference type="ARBA" id="ARBA00023136"/>
    </source>
</evidence>
<keyword evidence="9" id="KW-1185">Reference proteome</keyword>
<dbReference type="PANTHER" id="PTHR33508:SF1">
    <property type="entry name" value="UPF0056 MEMBRANE PROTEIN YHCE"/>
    <property type="match status" value="1"/>
</dbReference>
<comment type="similarity">
    <text evidence="2 7">Belongs to the UPF0056 (MarC) family.</text>
</comment>
<evidence type="ECO:0000256" key="7">
    <source>
        <dbReference type="RuleBase" id="RU362048"/>
    </source>
</evidence>
<protein>
    <recommendedName>
        <fullName evidence="7">UPF0056 membrane protein</fullName>
    </recommendedName>
</protein>
<feature type="transmembrane region" description="Helical" evidence="7">
    <location>
        <begin position="181"/>
        <end position="202"/>
    </location>
</feature>
<keyword evidence="6 7" id="KW-0472">Membrane</keyword>
<evidence type="ECO:0000256" key="2">
    <source>
        <dbReference type="ARBA" id="ARBA00009784"/>
    </source>
</evidence>
<reference evidence="8" key="1">
    <citation type="journal article" date="2014" name="Int. J. Syst. Evol. Microbiol.">
        <title>Complete genome sequence of Corynebacterium casei LMG S-19264T (=DSM 44701T), isolated from a smear-ripened cheese.</title>
        <authorList>
            <consortium name="US DOE Joint Genome Institute (JGI-PGF)"/>
            <person name="Walter F."/>
            <person name="Albersmeier A."/>
            <person name="Kalinowski J."/>
            <person name="Ruckert C."/>
        </authorList>
    </citation>
    <scope>NUCLEOTIDE SEQUENCE</scope>
    <source>
        <strain evidence="8">KCTC 12719</strain>
    </source>
</reference>
<dbReference type="Pfam" id="PF01914">
    <property type="entry name" value="MarC"/>
    <property type="match status" value="1"/>
</dbReference>
<comment type="caution">
    <text evidence="8">The sequence shown here is derived from an EMBL/GenBank/DDBJ whole genome shotgun (WGS) entry which is preliminary data.</text>
</comment>
<dbReference type="PANTHER" id="PTHR33508">
    <property type="entry name" value="UPF0056 MEMBRANE PROTEIN YHCE"/>
    <property type="match status" value="1"/>
</dbReference>
<feature type="transmembrane region" description="Helical" evidence="7">
    <location>
        <begin position="113"/>
        <end position="133"/>
    </location>
</feature>
<feature type="transmembrane region" description="Helical" evidence="7">
    <location>
        <begin position="6"/>
        <end position="29"/>
    </location>
</feature>
<evidence type="ECO:0000313" key="9">
    <source>
        <dbReference type="Proteomes" id="UP000610456"/>
    </source>
</evidence>
<proteinExistence type="inferred from homology"/>
<accession>A0A918VVK0</accession>
<reference evidence="8" key="2">
    <citation type="submission" date="2020-09" db="EMBL/GenBank/DDBJ databases">
        <authorList>
            <person name="Sun Q."/>
            <person name="Kim S."/>
        </authorList>
    </citation>
    <scope>NUCLEOTIDE SEQUENCE</scope>
    <source>
        <strain evidence="8">KCTC 12719</strain>
    </source>
</reference>
<name>A0A918VVK0_9FLAO</name>
<dbReference type="AlphaFoldDB" id="A0A918VVK0"/>
<dbReference type="RefSeq" id="WP_189603321.1">
    <property type="nucleotide sequence ID" value="NZ_BMXB01000001.1"/>
</dbReference>
<dbReference type="Proteomes" id="UP000610456">
    <property type="component" value="Unassembled WGS sequence"/>
</dbReference>
<evidence type="ECO:0000256" key="3">
    <source>
        <dbReference type="ARBA" id="ARBA00022475"/>
    </source>
</evidence>
<keyword evidence="4 7" id="KW-0812">Transmembrane</keyword>
<evidence type="ECO:0000256" key="5">
    <source>
        <dbReference type="ARBA" id="ARBA00022989"/>
    </source>
</evidence>
<keyword evidence="3" id="KW-1003">Cell membrane</keyword>
<evidence type="ECO:0000256" key="1">
    <source>
        <dbReference type="ARBA" id="ARBA00004651"/>
    </source>
</evidence>
<sequence length="204" mass="22538">MENWGLFAVAVFTGFIAINNPLGNMPVFLGLTRHRDKATKRQISKKATFTAFTIVAGFIILGKYIFDFFGLTIPAFKITGGILVFFVGFEMIRAQQSSIDNQTEVNFNEGISVSPLAIPILAGPGTIVTAMNFTTNADYLQLIIILIMFAIVMWLNHLAFISSDYMVRLIGENKIVVIEKIMGLIIAIIGTNMLIQGIHIAFLE</sequence>
<keyword evidence="5 7" id="KW-1133">Transmembrane helix</keyword>
<dbReference type="EMBL" id="BMXB01000001">
    <property type="protein sequence ID" value="GHA28213.1"/>
    <property type="molecule type" value="Genomic_DNA"/>
</dbReference>
<feature type="transmembrane region" description="Helical" evidence="7">
    <location>
        <begin position="49"/>
        <end position="66"/>
    </location>
</feature>
<evidence type="ECO:0000313" key="8">
    <source>
        <dbReference type="EMBL" id="GHA28213.1"/>
    </source>
</evidence>
<dbReference type="InterPro" id="IPR002771">
    <property type="entry name" value="Multi_antbiot-R_MarC"/>
</dbReference>
<feature type="transmembrane region" description="Helical" evidence="7">
    <location>
        <begin position="139"/>
        <end position="160"/>
    </location>
</feature>
<evidence type="ECO:0000256" key="4">
    <source>
        <dbReference type="ARBA" id="ARBA00022692"/>
    </source>
</evidence>
<comment type="subcellular location">
    <subcellularLocation>
        <location evidence="1 7">Cell membrane</location>
        <topology evidence="1 7">Multi-pass membrane protein</topology>
    </subcellularLocation>
</comment>
<feature type="transmembrane region" description="Helical" evidence="7">
    <location>
        <begin position="72"/>
        <end position="92"/>
    </location>
</feature>
<dbReference type="GO" id="GO:0005886">
    <property type="term" value="C:plasma membrane"/>
    <property type="evidence" value="ECO:0007669"/>
    <property type="project" value="UniProtKB-SubCell"/>
</dbReference>
<gene>
    <name evidence="8" type="ORF">GCM10007103_07230</name>
</gene>
<dbReference type="NCBIfam" id="TIGR00427">
    <property type="entry name" value="NAAT family transporter"/>
    <property type="match status" value="1"/>
</dbReference>
<organism evidence="8 9">
    <name type="scientific">Salinimicrobium marinum</name>
    <dbReference type="NCBI Taxonomy" id="680283"/>
    <lineage>
        <taxon>Bacteria</taxon>
        <taxon>Pseudomonadati</taxon>
        <taxon>Bacteroidota</taxon>
        <taxon>Flavobacteriia</taxon>
        <taxon>Flavobacteriales</taxon>
        <taxon>Flavobacteriaceae</taxon>
        <taxon>Salinimicrobium</taxon>
    </lineage>
</organism>